<dbReference type="GO" id="GO:0007165">
    <property type="term" value="P:signal transduction"/>
    <property type="evidence" value="ECO:0007669"/>
    <property type="project" value="TreeGrafter"/>
</dbReference>
<dbReference type="Gene3D" id="3.30.540.10">
    <property type="entry name" value="Fructose-1,6-Bisphosphatase, subunit A, domain 1"/>
    <property type="match status" value="1"/>
</dbReference>
<dbReference type="Gene3D" id="3.40.190.80">
    <property type="match status" value="1"/>
</dbReference>
<dbReference type="RefSeq" id="WP_204067626.1">
    <property type="nucleotide sequence ID" value="NZ_BOOJ01000053.1"/>
</dbReference>
<dbReference type="GO" id="GO:0008934">
    <property type="term" value="F:inositol monophosphate 1-phosphatase activity"/>
    <property type="evidence" value="ECO:0007669"/>
    <property type="project" value="TreeGrafter"/>
</dbReference>
<organism evidence="6 7">
    <name type="scientific">Planobispora siamensis</name>
    <dbReference type="NCBI Taxonomy" id="936338"/>
    <lineage>
        <taxon>Bacteria</taxon>
        <taxon>Bacillati</taxon>
        <taxon>Actinomycetota</taxon>
        <taxon>Actinomycetes</taxon>
        <taxon>Streptosporangiales</taxon>
        <taxon>Streptosporangiaceae</taxon>
        <taxon>Planobispora</taxon>
    </lineage>
</organism>
<dbReference type="GO" id="GO:0046854">
    <property type="term" value="P:phosphatidylinositol phosphate biosynthetic process"/>
    <property type="evidence" value="ECO:0007669"/>
    <property type="project" value="InterPro"/>
</dbReference>
<dbReference type="InterPro" id="IPR020550">
    <property type="entry name" value="Inositol_monophosphatase_CS"/>
</dbReference>
<feature type="binding site" evidence="5">
    <location>
        <position position="96"/>
    </location>
    <ligand>
        <name>Mg(2+)</name>
        <dbReference type="ChEBI" id="CHEBI:18420"/>
        <label>1</label>
        <note>catalytic</note>
    </ligand>
</feature>
<dbReference type="GO" id="GO:0046872">
    <property type="term" value="F:metal ion binding"/>
    <property type="evidence" value="ECO:0007669"/>
    <property type="project" value="UniProtKB-KW"/>
</dbReference>
<dbReference type="GO" id="GO:0006020">
    <property type="term" value="P:inositol metabolic process"/>
    <property type="evidence" value="ECO:0007669"/>
    <property type="project" value="TreeGrafter"/>
</dbReference>
<dbReference type="PANTHER" id="PTHR20854">
    <property type="entry name" value="INOSITOL MONOPHOSPHATASE"/>
    <property type="match status" value="1"/>
</dbReference>
<dbReference type="InterPro" id="IPR000760">
    <property type="entry name" value="Inositol_monophosphatase-like"/>
</dbReference>
<comment type="caution">
    <text evidence="6">The sequence shown here is derived from an EMBL/GenBank/DDBJ whole genome shotgun (WGS) entry which is preliminary data.</text>
</comment>
<evidence type="ECO:0000313" key="6">
    <source>
        <dbReference type="EMBL" id="GIH95535.1"/>
    </source>
</evidence>
<dbReference type="EMBL" id="BOOJ01000053">
    <property type="protein sequence ID" value="GIH95535.1"/>
    <property type="molecule type" value="Genomic_DNA"/>
</dbReference>
<feature type="binding site" evidence="5">
    <location>
        <position position="222"/>
    </location>
    <ligand>
        <name>Mg(2+)</name>
        <dbReference type="ChEBI" id="CHEBI:18420"/>
        <label>1</label>
        <note>catalytic</note>
    </ligand>
</feature>
<feature type="binding site" evidence="5">
    <location>
        <position position="71"/>
    </location>
    <ligand>
        <name>Mg(2+)</name>
        <dbReference type="ChEBI" id="CHEBI:18420"/>
        <label>1</label>
        <note>catalytic</note>
    </ligand>
</feature>
<comment type="cofactor">
    <cofactor evidence="5">
        <name>Mg(2+)</name>
        <dbReference type="ChEBI" id="CHEBI:18420"/>
    </cofactor>
</comment>
<proteinExistence type="predicted"/>
<dbReference type="SUPFAM" id="SSF56655">
    <property type="entry name" value="Carbohydrate phosphatase"/>
    <property type="match status" value="1"/>
</dbReference>
<feature type="binding site" evidence="5">
    <location>
        <position position="95"/>
    </location>
    <ligand>
        <name>Mg(2+)</name>
        <dbReference type="ChEBI" id="CHEBI:18420"/>
        <label>1</label>
        <note>catalytic</note>
    </ligand>
</feature>
<dbReference type="PROSITE" id="PS00630">
    <property type="entry name" value="IMP_2"/>
    <property type="match status" value="1"/>
</dbReference>
<accession>A0A8J3SLS9</accession>
<gene>
    <name evidence="6" type="ORF">Psi01_61650</name>
</gene>
<dbReference type="EC" id="3.1.3.25" evidence="2"/>
<keyword evidence="4 5" id="KW-0460">Magnesium</keyword>
<feature type="binding site" evidence="5">
    <location>
        <position position="93"/>
    </location>
    <ligand>
        <name>Mg(2+)</name>
        <dbReference type="ChEBI" id="CHEBI:18420"/>
        <label>2</label>
    </ligand>
</feature>
<dbReference type="PRINTS" id="PR00377">
    <property type="entry name" value="IMPHPHTASES"/>
</dbReference>
<dbReference type="PANTHER" id="PTHR20854:SF4">
    <property type="entry name" value="INOSITOL-1-MONOPHOSPHATASE-RELATED"/>
    <property type="match status" value="1"/>
</dbReference>
<name>A0A8J3SLS9_9ACTN</name>
<comment type="catalytic activity">
    <reaction evidence="1">
        <text>a myo-inositol phosphate + H2O = myo-inositol + phosphate</text>
        <dbReference type="Rhea" id="RHEA:24056"/>
        <dbReference type="ChEBI" id="CHEBI:15377"/>
        <dbReference type="ChEBI" id="CHEBI:17268"/>
        <dbReference type="ChEBI" id="CHEBI:43474"/>
        <dbReference type="ChEBI" id="CHEBI:84139"/>
        <dbReference type="EC" id="3.1.3.25"/>
    </reaction>
</comment>
<keyword evidence="3 5" id="KW-0479">Metal-binding</keyword>
<protein>
    <recommendedName>
        <fullName evidence="2">inositol-phosphate phosphatase</fullName>
        <ecNumber evidence="2">3.1.3.25</ecNumber>
    </recommendedName>
</protein>
<dbReference type="Pfam" id="PF00459">
    <property type="entry name" value="Inositol_P"/>
    <property type="match status" value="1"/>
</dbReference>
<evidence type="ECO:0000313" key="7">
    <source>
        <dbReference type="Proteomes" id="UP000619788"/>
    </source>
</evidence>
<evidence type="ECO:0000256" key="3">
    <source>
        <dbReference type="ARBA" id="ARBA00022723"/>
    </source>
</evidence>
<evidence type="ECO:0000256" key="5">
    <source>
        <dbReference type="PIRSR" id="PIRSR600760-2"/>
    </source>
</evidence>
<sequence>MNLTTSRELSEIAGQAARAVGDRLRKAFRSRPSVETKKDFHDPVTEHDRAAEETIREVLAERCPGSTVVGEEGGTAAGAAGESAGSGIRWYVDPIDGTANFAAGIPFFCVSIAAAEGDEVVAGVIYDPLRDEMFRADLGGAWCDDVRLRSAGAARDREAVLLSSYPGPHDLAADGREALLRFGRMVESFASVRRPGSTALKLAHVAGGWADVAYGSGVSPWDVAAGALLVRQAGGAYLPFGGAILKPGGYIAHVGGFDLAGSVIREIAFPDAGRTA</sequence>
<reference evidence="6 7" key="1">
    <citation type="submission" date="2021-01" db="EMBL/GenBank/DDBJ databases">
        <title>Whole genome shotgun sequence of Planobispora siamensis NBRC 107568.</title>
        <authorList>
            <person name="Komaki H."/>
            <person name="Tamura T."/>
        </authorList>
    </citation>
    <scope>NUCLEOTIDE SEQUENCE [LARGE SCALE GENOMIC DNA]</scope>
    <source>
        <strain evidence="6 7">NBRC 107568</strain>
    </source>
</reference>
<evidence type="ECO:0000256" key="4">
    <source>
        <dbReference type="ARBA" id="ARBA00022842"/>
    </source>
</evidence>
<dbReference type="AlphaFoldDB" id="A0A8J3SLS9"/>
<evidence type="ECO:0000256" key="2">
    <source>
        <dbReference type="ARBA" id="ARBA00013106"/>
    </source>
</evidence>
<dbReference type="Proteomes" id="UP000619788">
    <property type="component" value="Unassembled WGS sequence"/>
</dbReference>
<evidence type="ECO:0000256" key="1">
    <source>
        <dbReference type="ARBA" id="ARBA00001033"/>
    </source>
</evidence>
<keyword evidence="7" id="KW-1185">Reference proteome</keyword>